<dbReference type="InterPro" id="IPR029060">
    <property type="entry name" value="PIN-like_dom_sf"/>
</dbReference>
<gene>
    <name evidence="2" type="ordered locus">Ppha_0182</name>
</gene>
<dbReference type="InterPro" id="IPR036165">
    <property type="entry name" value="YefM-like_sf"/>
</dbReference>
<dbReference type="HOGENOM" id="CLU_2094525_0_0_10"/>
<dbReference type="Proteomes" id="UP000002724">
    <property type="component" value="Chromosome"/>
</dbReference>
<name>B4SB99_PELPB</name>
<dbReference type="eggNOG" id="COG4118">
    <property type="taxonomic scope" value="Bacteria"/>
</dbReference>
<proteinExistence type="inferred from homology"/>
<dbReference type="STRING" id="324925.Ppha_0182"/>
<evidence type="ECO:0000256" key="1">
    <source>
        <dbReference type="ARBA" id="ARBA00009981"/>
    </source>
</evidence>
<dbReference type="EMBL" id="CP001110">
    <property type="protein sequence ID" value="ACF42520.1"/>
    <property type="molecule type" value="Genomic_DNA"/>
</dbReference>
<dbReference type="Gene3D" id="3.40.50.1010">
    <property type="entry name" value="5'-nuclease"/>
    <property type="match status" value="1"/>
</dbReference>
<dbReference type="NCBIfam" id="TIGR01552">
    <property type="entry name" value="phd_fam"/>
    <property type="match status" value="1"/>
</dbReference>
<sequence length="116" mass="12813">MRVRATAKELKFNSKKLIYSVNRGEGVIITFRGKPCAKLFPYQEIKKQTEKNELFSHSMQLADALIGATAIAHGLPVLTGNDKHYKCNEGSSDQEVCAIATWKLQRVGSLFDGVGV</sequence>
<evidence type="ECO:0000313" key="3">
    <source>
        <dbReference type="Proteomes" id="UP000002724"/>
    </source>
</evidence>
<evidence type="ECO:0000313" key="2">
    <source>
        <dbReference type="EMBL" id="ACF42520.1"/>
    </source>
</evidence>
<protein>
    <submittedName>
        <fullName evidence="2">Prevent-host-death family protein</fullName>
    </submittedName>
</protein>
<dbReference type="SUPFAM" id="SSF88723">
    <property type="entry name" value="PIN domain-like"/>
    <property type="match status" value="1"/>
</dbReference>
<reference evidence="2 3" key="1">
    <citation type="submission" date="2008-06" db="EMBL/GenBank/DDBJ databases">
        <title>Complete sequence of Pelodictyon phaeoclathratiforme BU-1.</title>
        <authorList>
            <consortium name="US DOE Joint Genome Institute"/>
            <person name="Lucas S."/>
            <person name="Copeland A."/>
            <person name="Lapidus A."/>
            <person name="Glavina del Rio T."/>
            <person name="Dalin E."/>
            <person name="Tice H."/>
            <person name="Bruce D."/>
            <person name="Goodwin L."/>
            <person name="Pitluck S."/>
            <person name="Schmutz J."/>
            <person name="Larimer F."/>
            <person name="Land M."/>
            <person name="Hauser L."/>
            <person name="Kyrpides N."/>
            <person name="Mikhailova N."/>
            <person name="Liu Z."/>
            <person name="Li T."/>
            <person name="Zhao F."/>
            <person name="Overmann J."/>
            <person name="Bryant D.A."/>
            <person name="Richardson P."/>
        </authorList>
    </citation>
    <scope>NUCLEOTIDE SEQUENCE [LARGE SCALE GENOMIC DNA]</scope>
    <source>
        <strain evidence="3">DSM 5477 / BU-1</strain>
    </source>
</reference>
<dbReference type="KEGG" id="pph:Ppha_0182"/>
<comment type="similarity">
    <text evidence="1">Belongs to the phD/YefM antitoxin family.</text>
</comment>
<accession>B4SB99</accession>
<organism evidence="2 3">
    <name type="scientific">Pelodictyon phaeoclathratiforme (strain DSM 5477 / BU-1)</name>
    <dbReference type="NCBI Taxonomy" id="324925"/>
    <lineage>
        <taxon>Bacteria</taxon>
        <taxon>Pseudomonadati</taxon>
        <taxon>Chlorobiota</taxon>
        <taxon>Chlorobiia</taxon>
        <taxon>Chlorobiales</taxon>
        <taxon>Chlorobiaceae</taxon>
        <taxon>Chlorobium/Pelodictyon group</taxon>
        <taxon>Pelodictyon</taxon>
    </lineage>
</organism>
<dbReference type="SUPFAM" id="SSF143120">
    <property type="entry name" value="YefM-like"/>
    <property type="match status" value="1"/>
</dbReference>
<dbReference type="AlphaFoldDB" id="B4SB99"/>
<keyword evidence="3" id="KW-1185">Reference proteome</keyword>